<organism evidence="1 2">
    <name type="scientific">Candidatus Gottesmanbacteria bacterium GW2011_GWA2_43_14</name>
    <dbReference type="NCBI Taxonomy" id="1618443"/>
    <lineage>
        <taxon>Bacteria</taxon>
        <taxon>Candidatus Gottesmaniibacteriota</taxon>
    </lineage>
</organism>
<dbReference type="Proteomes" id="UP000034894">
    <property type="component" value="Unassembled WGS sequence"/>
</dbReference>
<gene>
    <name evidence="1" type="ORF">UV73_C0008G0018</name>
</gene>
<comment type="caution">
    <text evidence="1">The sequence shown here is derived from an EMBL/GenBank/DDBJ whole genome shotgun (WGS) entry which is preliminary data.</text>
</comment>
<dbReference type="STRING" id="1618443.UV73_C0008G0018"/>
<name>A0A0G1GF53_9BACT</name>
<evidence type="ECO:0000313" key="2">
    <source>
        <dbReference type="Proteomes" id="UP000034894"/>
    </source>
</evidence>
<dbReference type="EMBL" id="LCFP01000008">
    <property type="protein sequence ID" value="KKS97498.1"/>
    <property type="molecule type" value="Genomic_DNA"/>
</dbReference>
<reference evidence="1 2" key="1">
    <citation type="journal article" date="2015" name="Nature">
        <title>rRNA introns, odd ribosomes, and small enigmatic genomes across a large radiation of phyla.</title>
        <authorList>
            <person name="Brown C.T."/>
            <person name="Hug L.A."/>
            <person name="Thomas B.C."/>
            <person name="Sharon I."/>
            <person name="Castelle C.J."/>
            <person name="Singh A."/>
            <person name="Wilkins M.J."/>
            <person name="Williams K.H."/>
            <person name="Banfield J.F."/>
        </authorList>
    </citation>
    <scope>NUCLEOTIDE SEQUENCE [LARGE SCALE GENOMIC DNA]</scope>
</reference>
<protein>
    <submittedName>
        <fullName evidence="1">Uncharacterized protein</fullName>
    </submittedName>
</protein>
<proteinExistence type="predicted"/>
<sequence>MPPLHERREIVQLYEPTPGVSFRELAGIRRGNVTFSQAEEITKRYLDCFGLVSLKRPTRLSLLLKSPNQTVRAVAASYLSYDDLMYTGSKVEVVPLDERLERVKKYFQDWQEMAISEENPEVRLNASYAYFGLVRAMVDPVLGVRESSRFNILHNLPFIVDEEEDREIKAYKIRFLTEFLLDRQVNGIFTGADLSPVWQGRFTEFMEDPQNQPHVPLLMEQTFHVLTSTGFRFHKKALREGRKFFTPVLDSYLASLDAKGENS</sequence>
<accession>A0A0G1GF53</accession>
<dbReference type="AlphaFoldDB" id="A0A0G1GF53"/>
<evidence type="ECO:0000313" key="1">
    <source>
        <dbReference type="EMBL" id="KKS97498.1"/>
    </source>
</evidence>